<dbReference type="PANTHER" id="PTHR37316">
    <property type="entry name" value="TEICHOIC ACID GLYCEROL-PHOSPHATE PRIMASE"/>
    <property type="match status" value="1"/>
</dbReference>
<evidence type="ECO:0000313" key="1">
    <source>
        <dbReference type="EMBL" id="PWZ97967.1"/>
    </source>
</evidence>
<dbReference type="InterPro" id="IPR051612">
    <property type="entry name" value="Teichoic_Acid_Biosynth"/>
</dbReference>
<feature type="non-terminal residue" evidence="1">
    <location>
        <position position="301"/>
    </location>
</feature>
<accession>A0A317Z973</accession>
<gene>
    <name evidence="1" type="ORF">DD924_10730</name>
</gene>
<proteinExistence type="predicted"/>
<protein>
    <submittedName>
        <fullName evidence="1">CDP-glycerol--glycerophosphate glycerophosphotransferase</fullName>
    </submittedName>
</protein>
<dbReference type="GO" id="GO:0016020">
    <property type="term" value="C:membrane"/>
    <property type="evidence" value="ECO:0007669"/>
    <property type="project" value="InterPro"/>
</dbReference>
<dbReference type="Proteomes" id="UP000246351">
    <property type="component" value="Unassembled WGS sequence"/>
</dbReference>
<organism evidence="1 2">
    <name type="scientific">Staphylococcus pseudintermedius</name>
    <dbReference type="NCBI Taxonomy" id="283734"/>
    <lineage>
        <taxon>Bacteria</taxon>
        <taxon>Bacillati</taxon>
        <taxon>Bacillota</taxon>
        <taxon>Bacilli</taxon>
        <taxon>Bacillales</taxon>
        <taxon>Staphylococcaceae</taxon>
        <taxon>Staphylococcus</taxon>
        <taxon>Staphylococcus intermedius group</taxon>
    </lineage>
</organism>
<dbReference type="STRING" id="937773.SPSINT_2187"/>
<keyword evidence="1" id="KW-0808">Transferase</keyword>
<dbReference type="GO" id="GO:0047355">
    <property type="term" value="F:CDP-glycerol glycerophosphotransferase activity"/>
    <property type="evidence" value="ECO:0007669"/>
    <property type="project" value="InterPro"/>
</dbReference>
<dbReference type="Pfam" id="PF04464">
    <property type="entry name" value="Glyphos_transf"/>
    <property type="match status" value="1"/>
</dbReference>
<comment type="caution">
    <text evidence="1">The sequence shown here is derived from an EMBL/GenBank/DDBJ whole genome shotgun (WGS) entry which is preliminary data.</text>
</comment>
<feature type="non-terminal residue" evidence="1">
    <location>
        <position position="1"/>
    </location>
</feature>
<evidence type="ECO:0000313" key="2">
    <source>
        <dbReference type="Proteomes" id="UP000246351"/>
    </source>
</evidence>
<dbReference type="PANTHER" id="PTHR37316:SF3">
    <property type="entry name" value="TEICHOIC ACID GLYCEROL-PHOSPHATE TRANSFERASE"/>
    <property type="match status" value="1"/>
</dbReference>
<sequence>INGNHLIDFDVDLFVTSSEREKEIVVRDLNFNDSQVLVSGLPRFDELFNPNVTVKKQILIIPTWRDWLTNLESVENSEYRIRMEQLLHSPKLKTLHSKGFSIIFCLHPNMQPFLKLFDVPKYITSIKQGDVDVQRLIQESQLMITDYSSVAFDFSFLNKPVIYYQYDTNQFLGNQPSHIDIESELPGVIVNNINHLENEIQNTVDNNFIVNKEIKARAKTFYSFNDQNNSKRVYNLILNARQTGTIKSKIIFDPLTQHLTKRFRKNKYYFNIMSKFNSLIAKVMPVDKKMVVFESNIGKSV</sequence>
<dbReference type="Gene3D" id="3.40.50.12580">
    <property type="match status" value="1"/>
</dbReference>
<dbReference type="InterPro" id="IPR043148">
    <property type="entry name" value="TagF_C"/>
</dbReference>
<dbReference type="SUPFAM" id="SSF53756">
    <property type="entry name" value="UDP-Glycosyltransferase/glycogen phosphorylase"/>
    <property type="match status" value="1"/>
</dbReference>
<dbReference type="EMBL" id="QEIV01001027">
    <property type="protein sequence ID" value="PWZ97967.1"/>
    <property type="molecule type" value="Genomic_DNA"/>
</dbReference>
<name>A0A317Z973_STAPS</name>
<dbReference type="AlphaFoldDB" id="A0A317Z973"/>
<dbReference type="InterPro" id="IPR007554">
    <property type="entry name" value="Glycerophosphate_synth"/>
</dbReference>
<reference evidence="1 2" key="1">
    <citation type="journal article" date="2018" name="Vet. Microbiol.">
        <title>Clonal diversity and geographic distribution of methicillin-resistant Staphylococcus pseudintermedius from Australian animals: Discovery of novel sequence types.</title>
        <authorList>
            <person name="Worthing K.A."/>
            <person name="Abraham S."/>
            <person name="Coombs G.W."/>
            <person name="Pang S."/>
            <person name="Saputra S."/>
            <person name="Jordan D."/>
            <person name="Trott D.J."/>
            <person name="Norris J.M."/>
        </authorList>
    </citation>
    <scope>NUCLEOTIDE SEQUENCE [LARGE SCALE GENOMIC DNA]</scope>
    <source>
        <strain evidence="1 2">ST71 3</strain>
    </source>
</reference>